<proteinExistence type="predicted"/>
<keyword evidence="1" id="KW-0472">Membrane</keyword>
<reference evidence="2 3" key="2">
    <citation type="submission" date="2013-02" db="EMBL/GenBank/DDBJ databases">
        <title>The Genome Sequence of Plasmodium falciparum FCH/4.</title>
        <authorList>
            <consortium name="The Broad Institute Genome Sequencing Platform"/>
            <consortium name="The Broad Institute Genome Sequencing Center for Infectious Disease"/>
            <person name="Neafsey D."/>
            <person name="Cheeseman I."/>
            <person name="Volkman S."/>
            <person name="Adams J."/>
            <person name="Walker B."/>
            <person name="Young S.K."/>
            <person name="Zeng Q."/>
            <person name="Gargeya S."/>
            <person name="Fitzgerald M."/>
            <person name="Haas B."/>
            <person name="Abouelleil A."/>
            <person name="Alvarado L."/>
            <person name="Arachchi H.M."/>
            <person name="Berlin A.M."/>
            <person name="Chapman S.B."/>
            <person name="Dewar J."/>
            <person name="Goldberg J."/>
            <person name="Griggs A."/>
            <person name="Gujja S."/>
            <person name="Hansen M."/>
            <person name="Howarth C."/>
            <person name="Imamovic A."/>
            <person name="Larimer J."/>
            <person name="McCowan C."/>
            <person name="Murphy C."/>
            <person name="Neiman D."/>
            <person name="Pearson M."/>
            <person name="Priest M."/>
            <person name="Roberts A."/>
            <person name="Saif S."/>
            <person name="Shea T."/>
            <person name="Sisk P."/>
            <person name="Sykes S."/>
            <person name="Wortman J."/>
            <person name="Nusbaum C."/>
            <person name="Birren B."/>
        </authorList>
    </citation>
    <scope>NUCLEOTIDE SEQUENCE [LARGE SCALE GENOMIC DNA]</scope>
    <source>
        <strain evidence="2 3">FCH/4</strain>
    </source>
</reference>
<organism evidence="2 3">
    <name type="scientific">Plasmodium falciparum FCH/4</name>
    <dbReference type="NCBI Taxonomy" id="1036724"/>
    <lineage>
        <taxon>Eukaryota</taxon>
        <taxon>Sar</taxon>
        <taxon>Alveolata</taxon>
        <taxon>Apicomplexa</taxon>
        <taxon>Aconoidasida</taxon>
        <taxon>Haemosporida</taxon>
        <taxon>Plasmodiidae</taxon>
        <taxon>Plasmodium</taxon>
        <taxon>Plasmodium (Laverania)</taxon>
    </lineage>
</organism>
<accession>A0A024VU17</accession>
<name>A0A024VU17_PLAFA</name>
<evidence type="ECO:0000313" key="2">
    <source>
        <dbReference type="EMBL" id="ETW32249.1"/>
    </source>
</evidence>
<feature type="transmembrane region" description="Helical" evidence="1">
    <location>
        <begin position="12"/>
        <end position="34"/>
    </location>
</feature>
<dbReference type="EMBL" id="KI927804">
    <property type="protein sequence ID" value="ETW32249.1"/>
    <property type="molecule type" value="Genomic_DNA"/>
</dbReference>
<sequence>MNEDDAEYPKYYNLILNILNKNTLILFLFILISLMKNYNMKNNYLVNVIERLLPIIIKPIKNNNTIKKNKKKKKKNSIQYSLF</sequence>
<reference evidence="2 3" key="1">
    <citation type="submission" date="2013-02" db="EMBL/GenBank/DDBJ databases">
        <title>The Genome Annotation of Plasmodium falciparum FCH/4.</title>
        <authorList>
            <consortium name="The Broad Institute Genome Sequencing Platform"/>
            <consortium name="The Broad Institute Genome Sequencing Center for Infectious Disease"/>
            <person name="Neafsey D."/>
            <person name="Hoffman S."/>
            <person name="Volkman S."/>
            <person name="Rosenthal P."/>
            <person name="Walker B."/>
            <person name="Young S.K."/>
            <person name="Zeng Q."/>
            <person name="Gargeya S."/>
            <person name="Fitzgerald M."/>
            <person name="Haas B."/>
            <person name="Abouelleil A."/>
            <person name="Allen A.W."/>
            <person name="Alvarado L."/>
            <person name="Arachchi H.M."/>
            <person name="Berlin A.M."/>
            <person name="Chapman S.B."/>
            <person name="Gainer-Dewar J."/>
            <person name="Goldberg J."/>
            <person name="Griggs A."/>
            <person name="Gujja S."/>
            <person name="Hansen M."/>
            <person name="Howarth C."/>
            <person name="Imamovic A."/>
            <person name="Ireland A."/>
            <person name="Larimer J."/>
            <person name="McCowan C."/>
            <person name="Murphy C."/>
            <person name="Pearson M."/>
            <person name="Poon T.W."/>
            <person name="Priest M."/>
            <person name="Roberts A."/>
            <person name="Saif S."/>
            <person name="Shea T."/>
            <person name="Sisk P."/>
            <person name="Sykes S."/>
            <person name="Wortman J."/>
            <person name="Nusbaum C."/>
            <person name="Birren B."/>
        </authorList>
    </citation>
    <scope>NUCLEOTIDE SEQUENCE [LARGE SCALE GENOMIC DNA]</scope>
    <source>
        <strain evidence="2 3">FCH/4</strain>
    </source>
</reference>
<evidence type="ECO:0000256" key="1">
    <source>
        <dbReference type="SAM" id="Phobius"/>
    </source>
</evidence>
<dbReference type="AlphaFoldDB" id="A0A024VU17"/>
<gene>
    <name evidence="2" type="ORF">PFFCH_00299</name>
</gene>
<protein>
    <submittedName>
        <fullName evidence="2">Uncharacterized protein</fullName>
    </submittedName>
</protein>
<keyword evidence="1" id="KW-0812">Transmembrane</keyword>
<keyword evidence="1" id="KW-1133">Transmembrane helix</keyword>
<dbReference type="Proteomes" id="UP000030656">
    <property type="component" value="Unassembled WGS sequence"/>
</dbReference>
<evidence type="ECO:0000313" key="3">
    <source>
        <dbReference type="Proteomes" id="UP000030656"/>
    </source>
</evidence>